<reference evidence="1" key="1">
    <citation type="journal article" date="2014" name="Front. Microbiol.">
        <title>High frequency of phylogenetically diverse reductive dehalogenase-homologous genes in deep subseafloor sedimentary metagenomes.</title>
        <authorList>
            <person name="Kawai M."/>
            <person name="Futagami T."/>
            <person name="Toyoda A."/>
            <person name="Takaki Y."/>
            <person name="Nishi S."/>
            <person name="Hori S."/>
            <person name="Arai W."/>
            <person name="Tsubouchi T."/>
            <person name="Morono Y."/>
            <person name="Uchiyama I."/>
            <person name="Ito T."/>
            <person name="Fujiyama A."/>
            <person name="Inagaki F."/>
            <person name="Takami H."/>
        </authorList>
    </citation>
    <scope>NUCLEOTIDE SEQUENCE</scope>
    <source>
        <strain evidence="1">Expedition CK06-06</strain>
    </source>
</reference>
<gene>
    <name evidence="1" type="ORF">S01H4_66048</name>
</gene>
<comment type="caution">
    <text evidence="1">The sequence shown here is derived from an EMBL/GenBank/DDBJ whole genome shotgun (WGS) entry which is preliminary data.</text>
</comment>
<feature type="non-terminal residue" evidence="1">
    <location>
        <position position="88"/>
    </location>
</feature>
<protein>
    <recommendedName>
        <fullName evidence="2">Zinc-ribbon domain-containing protein</fullName>
    </recommendedName>
</protein>
<organism evidence="1">
    <name type="scientific">marine sediment metagenome</name>
    <dbReference type="NCBI Taxonomy" id="412755"/>
    <lineage>
        <taxon>unclassified sequences</taxon>
        <taxon>metagenomes</taxon>
        <taxon>ecological metagenomes</taxon>
    </lineage>
</organism>
<feature type="non-terminal residue" evidence="1">
    <location>
        <position position="1"/>
    </location>
</feature>
<name>X1FMI7_9ZZZZ</name>
<dbReference type="EMBL" id="BART01040691">
    <property type="protein sequence ID" value="GAH30584.1"/>
    <property type="molecule type" value="Genomic_DNA"/>
</dbReference>
<evidence type="ECO:0008006" key="2">
    <source>
        <dbReference type="Google" id="ProtNLM"/>
    </source>
</evidence>
<evidence type="ECO:0000313" key="1">
    <source>
        <dbReference type="EMBL" id="GAH30584.1"/>
    </source>
</evidence>
<sequence length="88" mass="10103">ENIPTKAQRRAGVDCLNFTVSKGLDIKMGKKRLGTTAFERGPFNTVITYEMVDRQCNSCKKKWTVDVKWKDTKQGKTCPDCRKPDDFK</sequence>
<proteinExistence type="predicted"/>
<accession>X1FMI7</accession>
<dbReference type="AlphaFoldDB" id="X1FMI7"/>